<protein>
    <submittedName>
        <fullName evidence="1">Uncharacterized protein</fullName>
    </submittedName>
</protein>
<dbReference type="Proteomes" id="UP001320876">
    <property type="component" value="Unassembled WGS sequence"/>
</dbReference>
<gene>
    <name evidence="1" type="ORF">OKA05_27860</name>
</gene>
<proteinExistence type="predicted"/>
<keyword evidence="2" id="KW-1185">Reference proteome</keyword>
<name>A0ABT3GS90_9BACT</name>
<dbReference type="RefSeq" id="WP_264490507.1">
    <property type="nucleotide sequence ID" value="NZ_JAPDDT010000025.1"/>
</dbReference>
<sequence length="197" mass="21627">MAVDLIVSPLSKYWSGDYITPVMEYAWQMGVAYNVVTPQGMTSRTEGTPYGGEDAKAEREELVPFVEKLMTALLSRGAAGAAWDERSNHFGFHRVDPEAFGELLKRAGQQFTQKPGLLGRLTGRKETASHLGKSVIFLPITFDAPLDLEGKVFGSLPRAKNELETGDWRGIPPEALHPIIGAFDEAIEHSLPLAIDM</sequence>
<organism evidence="1 2">
    <name type="scientific">Luteolibacter arcticus</name>
    <dbReference type="NCBI Taxonomy" id="1581411"/>
    <lineage>
        <taxon>Bacteria</taxon>
        <taxon>Pseudomonadati</taxon>
        <taxon>Verrucomicrobiota</taxon>
        <taxon>Verrucomicrobiia</taxon>
        <taxon>Verrucomicrobiales</taxon>
        <taxon>Verrucomicrobiaceae</taxon>
        <taxon>Luteolibacter</taxon>
    </lineage>
</organism>
<reference evidence="1 2" key="1">
    <citation type="submission" date="2022-10" db="EMBL/GenBank/DDBJ databases">
        <title>Luteolibacter arcticus strain CCTCC AB 2014275, whole genome shotgun sequencing project.</title>
        <authorList>
            <person name="Zhao G."/>
            <person name="Shen L."/>
        </authorList>
    </citation>
    <scope>NUCLEOTIDE SEQUENCE [LARGE SCALE GENOMIC DNA]</scope>
    <source>
        <strain evidence="1 2">CCTCC AB 2014275</strain>
    </source>
</reference>
<comment type="caution">
    <text evidence="1">The sequence shown here is derived from an EMBL/GenBank/DDBJ whole genome shotgun (WGS) entry which is preliminary data.</text>
</comment>
<accession>A0ABT3GS90</accession>
<evidence type="ECO:0000313" key="1">
    <source>
        <dbReference type="EMBL" id="MCW1926399.1"/>
    </source>
</evidence>
<evidence type="ECO:0000313" key="2">
    <source>
        <dbReference type="Proteomes" id="UP001320876"/>
    </source>
</evidence>
<dbReference type="EMBL" id="JAPDDT010000025">
    <property type="protein sequence ID" value="MCW1926399.1"/>
    <property type="molecule type" value="Genomic_DNA"/>
</dbReference>